<sequence length="454" mass="52757">MDTYDNDVLDFYIQTTINVEVDMYSLKNKYMNLIKTKNPYVLPLLAQTRDIITGKGLCNISYLMCESLLECAFNDVIPIQMFEKVFDRFFVFEDHPYGSYKDIKYLCQYIRDYSIIKLETKTHIYEYLIFRYVKTQLSNDLHSDTPSLLAKWLPRERSKFGWLAKLIANICFSSLEEYRKAISKINIKLDTPQIHMCSGFWSDISFNKVSGTTLVKSHNAFKSTKNKDRALCAEHFNNFISQSSFKLSHIMPHQLVQQSIQKYDDTLDILWNNLIVSYPLLKPILPIVDMTSNSIGMGLLLSELSEYHKVITFSQTIELLDVKHLNFNEKVQYIREIDSTVCKNNKCMIYDFILNKIKSGAIHPDITIVILSNKISQVHLDMDHSKSLPHIIYWNVNSAQLPITHKSNITTISGNSATLVNCLFDLDQIKNKNNNITSWNILEHTLNKPRFKFC</sequence>
<protein>
    <recommendedName>
        <fullName evidence="2">TROVE domain-containing protein</fullName>
    </recommendedName>
</protein>
<dbReference type="PANTHER" id="PTHR31373">
    <property type="entry name" value="OS06G0652100 PROTEIN"/>
    <property type="match status" value="1"/>
</dbReference>
<evidence type="ECO:0008006" key="2">
    <source>
        <dbReference type="Google" id="ProtNLM"/>
    </source>
</evidence>
<dbReference type="EMBL" id="MN740420">
    <property type="protein sequence ID" value="QHU05823.1"/>
    <property type="molecule type" value="Genomic_DNA"/>
</dbReference>
<proteinExistence type="predicted"/>
<accession>A0A6C0JKC0</accession>
<dbReference type="AlphaFoldDB" id="A0A6C0JKC0"/>
<evidence type="ECO:0000313" key="1">
    <source>
        <dbReference type="EMBL" id="QHU05823.1"/>
    </source>
</evidence>
<organism evidence="1">
    <name type="scientific">viral metagenome</name>
    <dbReference type="NCBI Taxonomy" id="1070528"/>
    <lineage>
        <taxon>unclassified sequences</taxon>
        <taxon>metagenomes</taxon>
        <taxon>organismal metagenomes</taxon>
    </lineage>
</organism>
<name>A0A6C0JKC0_9ZZZZ</name>
<dbReference type="PANTHER" id="PTHR31373:SF17">
    <property type="entry name" value="OS06G0652100 PROTEIN"/>
    <property type="match status" value="1"/>
</dbReference>
<dbReference type="InterPro" id="IPR011205">
    <property type="entry name" value="UCP015417_vWA"/>
</dbReference>
<reference evidence="1" key="1">
    <citation type="journal article" date="2020" name="Nature">
        <title>Giant virus diversity and host interactions through global metagenomics.</title>
        <authorList>
            <person name="Schulz F."/>
            <person name="Roux S."/>
            <person name="Paez-Espino D."/>
            <person name="Jungbluth S."/>
            <person name="Walsh D.A."/>
            <person name="Denef V.J."/>
            <person name="McMahon K.D."/>
            <person name="Konstantinidis K.T."/>
            <person name="Eloe-Fadrosh E.A."/>
            <person name="Kyrpides N.C."/>
            <person name="Woyke T."/>
        </authorList>
    </citation>
    <scope>NUCLEOTIDE SEQUENCE</scope>
    <source>
        <strain evidence="1">GVMAG-M-3300027736-24</strain>
    </source>
</reference>